<evidence type="ECO:0000256" key="1">
    <source>
        <dbReference type="SAM" id="MobiDB-lite"/>
    </source>
</evidence>
<dbReference type="eggNOG" id="ENOG502S60G">
    <property type="taxonomic scope" value="Eukaryota"/>
</dbReference>
<feature type="compositionally biased region" description="Low complexity" evidence="1">
    <location>
        <begin position="104"/>
        <end position="122"/>
    </location>
</feature>
<feature type="compositionally biased region" description="Low complexity" evidence="1">
    <location>
        <begin position="490"/>
        <end position="517"/>
    </location>
</feature>
<feature type="domain" description="C2H2-type" evidence="2">
    <location>
        <begin position="378"/>
        <end position="405"/>
    </location>
</feature>
<dbReference type="VEuPathDB" id="FungiDB:MYCTH_2300382"/>
<dbReference type="OMA" id="WKRHVSA"/>
<dbReference type="InterPro" id="IPR039970">
    <property type="entry name" value="TF_Grauzone"/>
</dbReference>
<feature type="compositionally biased region" description="Low complexity" evidence="1">
    <location>
        <begin position="435"/>
        <end position="453"/>
    </location>
</feature>
<dbReference type="HOGENOM" id="CLU_369687_0_0_1"/>
<feature type="region of interest" description="Disordered" evidence="1">
    <location>
        <begin position="423"/>
        <end position="464"/>
    </location>
</feature>
<feature type="compositionally biased region" description="Acidic residues" evidence="1">
    <location>
        <begin position="688"/>
        <end position="716"/>
    </location>
</feature>
<dbReference type="KEGG" id="mtm:MYCTH_2300382"/>
<keyword evidence="4" id="KW-1185">Reference proteome</keyword>
<dbReference type="PANTHER" id="PTHR23225:SF2">
    <property type="entry name" value="AT09679P-RELATED"/>
    <property type="match status" value="1"/>
</dbReference>
<dbReference type="GO" id="GO:0003700">
    <property type="term" value="F:DNA-binding transcription factor activity"/>
    <property type="evidence" value="ECO:0007669"/>
    <property type="project" value="InterPro"/>
</dbReference>
<sequence length="753" mass="80208">MGHPYVLGGAAFPCDDMPFQSQPCGGLQDGLQDSSMRYIDPNMQNPASSAFDGTSWAAPAQQSFKENAATFFVVDPASQVSDHGAVRPAVSVSQAPVPYARYGSPFSSAEPSPPGAGLSPPADTESYYDGGYPRTPSEANLLSPFQPPLPMEPFAHAVQFRSMGPGPDYVKLCDVSPGQQHSEYCESDNDMFDFNFAPQPAYFSGHVIRDVVPASHGAAVPEPELSDTQPGLDETQSQSVVKEEIKVESQYPPLEDDAGPEKQPGPKRRQQHGNDDEDDDGGRGGHGNNGDLQYRPSKRRRTTSRIPEQHAAKTIPAAASLPRATRTRAGNPIPPPPRSGSSLSGGKARLACPDCKQRAFASRADLDSHVKKEHRRPFSCVFDFAGCNSTFGSKNEWKRHVATQHLLLNYWVCTEGVCAKVSQDHPPSPDQHQYAAAAATTTTTTTSSSSSTTEGKENPRGAIFNRKDLFTQHLKRMHAPKEVKELLPQAASKRAGTSSARGSASANSNNNNNSNNKMSTAQESAILARWAARVKRLQDAAVRPRCRLPTFMRCPFPGCASAPPFRGNDAWNRRMEHVARHMNSPGNDDDATNNNNNKTRRVGCGSGGDSSSSGVPVPAPDPTLVEWAARPDVAIIVPDGRGGWVLKSPLERKPGGNVVVTAPAGHASGDGGGGGGGGGGGHDAAEGGGEEEEGEKQDEDYDGEDDDEEDEEEEVVVVEVMEVGLGDEEQGDGGGGGEDDEAEMDAEGEDDDD</sequence>
<organism evidence="3 4">
    <name type="scientific">Thermothelomyces thermophilus (strain ATCC 42464 / BCRC 31852 / DSM 1799)</name>
    <name type="common">Sporotrichum thermophile</name>
    <dbReference type="NCBI Taxonomy" id="573729"/>
    <lineage>
        <taxon>Eukaryota</taxon>
        <taxon>Fungi</taxon>
        <taxon>Dikarya</taxon>
        <taxon>Ascomycota</taxon>
        <taxon>Pezizomycotina</taxon>
        <taxon>Sordariomycetes</taxon>
        <taxon>Sordariomycetidae</taxon>
        <taxon>Sordariales</taxon>
        <taxon>Chaetomiaceae</taxon>
        <taxon>Thermothelomyces</taxon>
    </lineage>
</organism>
<dbReference type="AlphaFoldDB" id="G2QB52"/>
<dbReference type="InterPro" id="IPR013087">
    <property type="entry name" value="Znf_C2H2_type"/>
</dbReference>
<feature type="region of interest" description="Disordered" evidence="1">
    <location>
        <begin position="647"/>
        <end position="753"/>
    </location>
</feature>
<feature type="region of interest" description="Disordered" evidence="1">
    <location>
        <begin position="104"/>
        <end position="132"/>
    </location>
</feature>
<feature type="region of interest" description="Disordered" evidence="1">
    <location>
        <begin position="581"/>
        <end position="623"/>
    </location>
</feature>
<dbReference type="OrthoDB" id="5388486at2759"/>
<feature type="region of interest" description="Disordered" evidence="1">
    <location>
        <begin position="489"/>
        <end position="517"/>
    </location>
</feature>
<dbReference type="GeneID" id="11511914"/>
<gene>
    <name evidence="3" type="ORF">MYCTH_2300382</name>
</gene>
<dbReference type="Gene3D" id="3.30.160.60">
    <property type="entry name" value="Classic Zinc Finger"/>
    <property type="match status" value="1"/>
</dbReference>
<evidence type="ECO:0000259" key="2">
    <source>
        <dbReference type="SMART" id="SM00355"/>
    </source>
</evidence>
<feature type="compositionally biased region" description="Acidic residues" evidence="1">
    <location>
        <begin position="725"/>
        <end position="753"/>
    </location>
</feature>
<dbReference type="InParanoid" id="G2QB52"/>
<name>G2QB52_THET4</name>
<feature type="compositionally biased region" description="Basic and acidic residues" evidence="1">
    <location>
        <begin position="454"/>
        <end position="464"/>
    </location>
</feature>
<dbReference type="EMBL" id="CP003003">
    <property type="protein sequence ID" value="AEO55990.1"/>
    <property type="molecule type" value="Genomic_DNA"/>
</dbReference>
<accession>G2QB52</accession>
<feature type="domain" description="C2H2-type" evidence="2">
    <location>
        <begin position="350"/>
        <end position="374"/>
    </location>
</feature>
<proteinExistence type="predicted"/>
<feature type="compositionally biased region" description="Polar residues" evidence="1">
    <location>
        <begin position="226"/>
        <end position="240"/>
    </location>
</feature>
<dbReference type="Proteomes" id="UP000007322">
    <property type="component" value="Chromosome 2"/>
</dbReference>
<feature type="region of interest" description="Disordered" evidence="1">
    <location>
        <begin position="218"/>
        <end position="349"/>
    </location>
</feature>
<dbReference type="RefSeq" id="XP_003661235.1">
    <property type="nucleotide sequence ID" value="XM_003661187.1"/>
</dbReference>
<evidence type="ECO:0000313" key="4">
    <source>
        <dbReference type="Proteomes" id="UP000007322"/>
    </source>
</evidence>
<evidence type="ECO:0000313" key="3">
    <source>
        <dbReference type="EMBL" id="AEO55990.1"/>
    </source>
</evidence>
<feature type="compositionally biased region" description="Gly residues" evidence="1">
    <location>
        <begin position="668"/>
        <end position="682"/>
    </location>
</feature>
<protein>
    <recommendedName>
        <fullName evidence="2">C2H2-type domain-containing protein</fullName>
    </recommendedName>
</protein>
<reference evidence="3 4" key="1">
    <citation type="journal article" date="2011" name="Nat. Biotechnol.">
        <title>Comparative genomic analysis of the thermophilic biomass-degrading fungi Myceliophthora thermophila and Thielavia terrestris.</title>
        <authorList>
            <person name="Berka R.M."/>
            <person name="Grigoriev I.V."/>
            <person name="Otillar R."/>
            <person name="Salamov A."/>
            <person name="Grimwood J."/>
            <person name="Reid I."/>
            <person name="Ishmael N."/>
            <person name="John T."/>
            <person name="Darmond C."/>
            <person name="Moisan M.-C."/>
            <person name="Henrissat B."/>
            <person name="Coutinho P.M."/>
            <person name="Lombard V."/>
            <person name="Natvig D.O."/>
            <person name="Lindquist E."/>
            <person name="Schmutz J."/>
            <person name="Lucas S."/>
            <person name="Harris P."/>
            <person name="Powlowski J."/>
            <person name="Bellemare A."/>
            <person name="Taylor D."/>
            <person name="Butler G."/>
            <person name="de Vries R.P."/>
            <person name="Allijn I.E."/>
            <person name="van den Brink J."/>
            <person name="Ushinsky S."/>
            <person name="Storms R."/>
            <person name="Powell A.J."/>
            <person name="Paulsen I.T."/>
            <person name="Elbourne L.D.H."/>
            <person name="Baker S.E."/>
            <person name="Magnuson J."/>
            <person name="LaBoissiere S."/>
            <person name="Clutterbuck A.J."/>
            <person name="Martinez D."/>
            <person name="Wogulis M."/>
            <person name="de Leon A.L."/>
            <person name="Rey M.W."/>
            <person name="Tsang A."/>
        </authorList>
    </citation>
    <scope>NUCLEOTIDE SEQUENCE [LARGE SCALE GENOMIC DNA]</scope>
    <source>
        <strain evidence="4">ATCC 42464 / BCRC 31852 / DSM 1799</strain>
    </source>
</reference>
<dbReference type="PANTHER" id="PTHR23225">
    <property type="entry name" value="ZINC FINGER PROTEIN"/>
    <property type="match status" value="1"/>
</dbReference>
<dbReference type="SMART" id="SM00355">
    <property type="entry name" value="ZnF_C2H2"/>
    <property type="match status" value="2"/>
</dbReference>